<gene>
    <name evidence="2" type="ORF">VB798_15345</name>
</gene>
<dbReference type="EMBL" id="JAYGIM010000011">
    <property type="protein sequence ID" value="MEA5427967.1"/>
    <property type="molecule type" value="Genomic_DNA"/>
</dbReference>
<feature type="compositionally biased region" description="Polar residues" evidence="1">
    <location>
        <begin position="82"/>
        <end position="92"/>
    </location>
</feature>
<dbReference type="RefSeq" id="WP_323259856.1">
    <property type="nucleotide sequence ID" value="NZ_JAYGIM010000011.1"/>
</dbReference>
<evidence type="ECO:0000313" key="3">
    <source>
        <dbReference type="Proteomes" id="UP001302222"/>
    </source>
</evidence>
<sequence>MGQRRLKSEKIVNEPFKRKVIEEYLSGGVTKKFLLKKYNIRYQSAIQEWMKKLGYEDPYCNVHIPNAFEEIKLNKQKELDQTSRSLLPTTQNVKEHPVPSIYQG</sequence>
<accession>A0ABU5SL99</accession>
<comment type="caution">
    <text evidence="2">The sequence shown here is derived from an EMBL/GenBank/DDBJ whole genome shotgun (WGS) entry which is preliminary data.</text>
</comment>
<evidence type="ECO:0000256" key="1">
    <source>
        <dbReference type="SAM" id="MobiDB-lite"/>
    </source>
</evidence>
<dbReference type="Proteomes" id="UP001302222">
    <property type="component" value="Unassembled WGS sequence"/>
</dbReference>
<name>A0ABU5SL99_9BACT</name>
<protein>
    <submittedName>
        <fullName evidence="2">Transposase</fullName>
    </submittedName>
</protein>
<reference evidence="2 3" key="1">
    <citation type="submission" date="2023-12" db="EMBL/GenBank/DDBJ databases">
        <title>Novel species of the genus Arcicella isolated from rivers.</title>
        <authorList>
            <person name="Lu H."/>
        </authorList>
    </citation>
    <scope>NUCLEOTIDE SEQUENCE [LARGE SCALE GENOMIC DNA]</scope>
    <source>
        <strain evidence="2 3">DC25W</strain>
    </source>
</reference>
<proteinExistence type="predicted"/>
<organism evidence="2 3">
    <name type="scientific">Arcicella lustrica</name>
    <dbReference type="NCBI Taxonomy" id="2984196"/>
    <lineage>
        <taxon>Bacteria</taxon>
        <taxon>Pseudomonadati</taxon>
        <taxon>Bacteroidota</taxon>
        <taxon>Cytophagia</taxon>
        <taxon>Cytophagales</taxon>
        <taxon>Flectobacillaceae</taxon>
        <taxon>Arcicella</taxon>
    </lineage>
</organism>
<keyword evidence="3" id="KW-1185">Reference proteome</keyword>
<feature type="region of interest" description="Disordered" evidence="1">
    <location>
        <begin position="82"/>
        <end position="104"/>
    </location>
</feature>
<evidence type="ECO:0000313" key="2">
    <source>
        <dbReference type="EMBL" id="MEA5427967.1"/>
    </source>
</evidence>